<feature type="region of interest" description="Disordered" evidence="1">
    <location>
        <begin position="527"/>
        <end position="613"/>
    </location>
</feature>
<feature type="domain" description="Microbial-type PARG catalytic" evidence="3">
    <location>
        <begin position="235"/>
        <end position="373"/>
    </location>
</feature>
<dbReference type="InterPro" id="IPR043472">
    <property type="entry name" value="Macro_dom-like"/>
</dbReference>
<keyword evidence="2" id="KW-0732">Signal</keyword>
<dbReference type="PANTHER" id="PTHR35596">
    <property type="entry name" value="DUF2263 DOMAIN-CONTAINING PROTEIN"/>
    <property type="match status" value="1"/>
</dbReference>
<comment type="caution">
    <text evidence="4">The sequence shown here is derived from an EMBL/GenBank/DDBJ whole genome shotgun (WGS) entry which is preliminary data.</text>
</comment>
<dbReference type="Proteomes" id="UP000723463">
    <property type="component" value="Unassembled WGS sequence"/>
</dbReference>
<feature type="compositionally biased region" description="Acidic residues" evidence="1">
    <location>
        <begin position="527"/>
        <end position="545"/>
    </location>
</feature>
<dbReference type="AlphaFoldDB" id="A0A9P6F202"/>
<feature type="compositionally biased region" description="Acidic residues" evidence="1">
    <location>
        <begin position="747"/>
        <end position="773"/>
    </location>
</feature>
<keyword evidence="5" id="KW-1185">Reference proteome</keyword>
<evidence type="ECO:0000313" key="4">
    <source>
        <dbReference type="EMBL" id="KAF9540063.1"/>
    </source>
</evidence>
<feature type="chain" id="PRO_5040278948" description="Microbial-type PARG catalytic domain-containing protein" evidence="2">
    <location>
        <begin position="27"/>
        <end position="835"/>
    </location>
</feature>
<evidence type="ECO:0000313" key="5">
    <source>
        <dbReference type="Proteomes" id="UP000723463"/>
    </source>
</evidence>
<feature type="compositionally biased region" description="Acidic residues" evidence="1">
    <location>
        <begin position="565"/>
        <end position="585"/>
    </location>
</feature>
<evidence type="ECO:0000259" key="3">
    <source>
        <dbReference type="Pfam" id="PF10021"/>
    </source>
</evidence>
<evidence type="ECO:0000256" key="1">
    <source>
        <dbReference type="SAM" id="MobiDB-lite"/>
    </source>
</evidence>
<feature type="compositionally biased region" description="Low complexity" evidence="1">
    <location>
        <begin position="26"/>
        <end position="41"/>
    </location>
</feature>
<evidence type="ECO:0000256" key="2">
    <source>
        <dbReference type="SAM" id="SignalP"/>
    </source>
</evidence>
<feature type="compositionally biased region" description="Low complexity" evidence="1">
    <location>
        <begin position="83"/>
        <end position="101"/>
    </location>
</feature>
<dbReference type="PANTHER" id="PTHR35596:SF1">
    <property type="entry name" value="MICROBIAL-TYPE PARG CATALYTIC DOMAIN-CONTAINING PROTEIN"/>
    <property type="match status" value="1"/>
</dbReference>
<reference evidence="4" key="1">
    <citation type="journal article" date="2020" name="Fungal Divers.">
        <title>Resolving the Mortierellaceae phylogeny through synthesis of multi-gene phylogenetics and phylogenomics.</title>
        <authorList>
            <person name="Vandepol N."/>
            <person name="Liber J."/>
            <person name="Desiro A."/>
            <person name="Na H."/>
            <person name="Kennedy M."/>
            <person name="Barry K."/>
            <person name="Grigoriev I.V."/>
            <person name="Miller A.N."/>
            <person name="O'Donnell K."/>
            <person name="Stajich J.E."/>
            <person name="Bonito G."/>
        </authorList>
    </citation>
    <scope>NUCLEOTIDE SEQUENCE</scope>
    <source>
        <strain evidence="4">NRRL 2591</strain>
    </source>
</reference>
<dbReference type="Gene3D" id="3.40.220.10">
    <property type="entry name" value="Leucine Aminopeptidase, subunit E, domain 1"/>
    <property type="match status" value="1"/>
</dbReference>
<feature type="region of interest" description="Disordered" evidence="1">
    <location>
        <begin position="647"/>
        <end position="773"/>
    </location>
</feature>
<feature type="compositionally biased region" description="Acidic residues" evidence="1">
    <location>
        <begin position="594"/>
        <end position="611"/>
    </location>
</feature>
<dbReference type="EMBL" id="JAAAXW010000216">
    <property type="protein sequence ID" value="KAF9540063.1"/>
    <property type="molecule type" value="Genomic_DNA"/>
</dbReference>
<feature type="compositionally biased region" description="Acidic residues" evidence="1">
    <location>
        <begin position="657"/>
        <end position="671"/>
    </location>
</feature>
<organism evidence="4 5">
    <name type="scientific">Mortierella hygrophila</name>
    <dbReference type="NCBI Taxonomy" id="979708"/>
    <lineage>
        <taxon>Eukaryota</taxon>
        <taxon>Fungi</taxon>
        <taxon>Fungi incertae sedis</taxon>
        <taxon>Mucoromycota</taxon>
        <taxon>Mortierellomycotina</taxon>
        <taxon>Mortierellomycetes</taxon>
        <taxon>Mortierellales</taxon>
        <taxon>Mortierellaceae</taxon>
        <taxon>Mortierella</taxon>
    </lineage>
</organism>
<dbReference type="Pfam" id="PF10021">
    <property type="entry name" value="PARG_cat_microb"/>
    <property type="match status" value="1"/>
</dbReference>
<sequence>MPSHWSVIVLFLIALFSLLTFSRVNTSPYSRSSSSSKNSSRNTRHRSRLQLHHLQEEQTLRDRNAQLVLDLQENELQLDIDCSTHPSTSLSSTTSSSPSKDYSSEEELSLQKQDFELELALEVQHQIQNHQYDSTLLNESPSALQRHLERKLRHQKRLLSAYQSSLHQQAVISYNSQECVAWRVRQKQLQLNQPRKSSWLSFKDVGDSLATAALTRFQQFHPNRRDLDQDSIFAKTLTALGQKRYTDPNGFMVELDPVKVMAGSRRASTYLNDDLHVLVLDMQWDPEVTVVVGNVLDETVKLRQEGYRPVMLNVANSEIPGGNYHLDSATDNEADLFRRTTLHQCMDQEPRRSRFYPLSEAGGVYCPNQAVFRHGFNRENEFMDRFEWISVVSVAPIPKMETREKDGGLGGVQFLEGEDDLLRRKILAAMKVGVSQGHDALVLPPHGTDAGQNPSEAIAAIYRSIIGRDFMGGRKRFQTYKKIVMVLDPEQADKIVNETSNYRPPQPPQPIASPLPVGDIEEIAEDNSDVQDAEDNKDSEEDDVESVTVAGSRAPPSIHQRSDDSEIEDETEKNADDTDGEEQEELNSVHEITEEMILDESEHDDEEEEELNSVHEITEEMILDESEHDGEEEEEVNSVHEITEEMMLDESEHGDNETGDDIEPSEDELEDQAMYGAADTDDEVQGELVSEDEVSEEDALLEEQGLQEDVDLSEGDLAEDLNDIPVAMADSEETETVLDESGSSDETSGDDDDDNQGGEDNDSHEETVEEVEVEPFVPLVETVLQVFERMLEQRSLLIVKNRARGIIEPEVPAANATITDTTGAPAPAAVTPLSA</sequence>
<protein>
    <recommendedName>
        <fullName evidence="3">Microbial-type PARG catalytic domain-containing protein</fullName>
    </recommendedName>
</protein>
<name>A0A9P6F202_9FUNG</name>
<dbReference type="InterPro" id="IPR019261">
    <property type="entry name" value="PARG_cat_microbial"/>
</dbReference>
<feature type="signal peptide" evidence="2">
    <location>
        <begin position="1"/>
        <end position="26"/>
    </location>
</feature>
<accession>A0A9P6F202</accession>
<feature type="region of interest" description="Disordered" evidence="1">
    <location>
        <begin position="82"/>
        <end position="107"/>
    </location>
</feature>
<feature type="region of interest" description="Disordered" evidence="1">
    <location>
        <begin position="26"/>
        <end position="47"/>
    </location>
</feature>
<feature type="compositionally biased region" description="Acidic residues" evidence="1">
    <location>
        <begin position="679"/>
        <end position="722"/>
    </location>
</feature>
<proteinExistence type="predicted"/>
<gene>
    <name evidence="4" type="ORF">EC957_004660</name>
</gene>